<organism evidence="1 2">
    <name type="scientific">Pyricularia oryzae (strain 70-15 / ATCC MYA-4617 / FGSC 8958)</name>
    <name type="common">Rice blast fungus</name>
    <name type="synonym">Magnaporthe oryzae</name>
    <dbReference type="NCBI Taxonomy" id="242507"/>
    <lineage>
        <taxon>Eukaryota</taxon>
        <taxon>Fungi</taxon>
        <taxon>Dikarya</taxon>
        <taxon>Ascomycota</taxon>
        <taxon>Pezizomycotina</taxon>
        <taxon>Sordariomycetes</taxon>
        <taxon>Sordariomycetidae</taxon>
        <taxon>Magnaporthales</taxon>
        <taxon>Pyriculariaceae</taxon>
        <taxon>Pyricularia</taxon>
    </lineage>
</organism>
<proteinExistence type="predicted"/>
<sequence>MGRLVCWIETAKNLMEILRQKCPPLDSGYNEAARKREWTIPEVGRVDALAERANLSARNALSAFCALDNFRRHFGRIALGKLDSF</sequence>
<dbReference type="InParanoid" id="G4MMS2"/>
<dbReference type="HOGENOM" id="CLU_2513039_0_0_1"/>
<dbReference type="Proteomes" id="UP000009058">
    <property type="component" value="Chromosome 1"/>
</dbReference>
<accession>G4MMS2</accession>
<name>G4MMS2_PYRO7</name>
<evidence type="ECO:0000313" key="1">
    <source>
        <dbReference type="EMBL" id="EHA56152.1"/>
    </source>
</evidence>
<dbReference type="OrthoDB" id="8954335at2759"/>
<reference evidence="1 2" key="1">
    <citation type="journal article" date="2005" name="Nature">
        <title>The genome sequence of the rice blast fungus Magnaporthe grisea.</title>
        <authorList>
            <person name="Dean R.A."/>
            <person name="Talbot N.J."/>
            <person name="Ebbole D.J."/>
            <person name="Farman M.L."/>
            <person name="Mitchell T.K."/>
            <person name="Orbach M.J."/>
            <person name="Thon M."/>
            <person name="Kulkarni R."/>
            <person name="Xu J.R."/>
            <person name="Pan H."/>
            <person name="Read N.D."/>
            <person name="Lee Y.H."/>
            <person name="Carbone I."/>
            <person name="Brown D."/>
            <person name="Oh Y.Y."/>
            <person name="Donofrio N."/>
            <person name="Jeong J.S."/>
            <person name="Soanes D.M."/>
            <person name="Djonovic S."/>
            <person name="Kolomiets E."/>
            <person name="Rehmeyer C."/>
            <person name="Li W."/>
            <person name="Harding M."/>
            <person name="Kim S."/>
            <person name="Lebrun M.H."/>
            <person name="Bohnert H."/>
            <person name="Coughlan S."/>
            <person name="Butler J."/>
            <person name="Calvo S."/>
            <person name="Ma L.J."/>
            <person name="Nicol R."/>
            <person name="Purcell S."/>
            <person name="Nusbaum C."/>
            <person name="Galagan J.E."/>
            <person name="Birren B.W."/>
        </authorList>
    </citation>
    <scope>NUCLEOTIDE SEQUENCE [LARGE SCALE GENOMIC DNA]</scope>
    <source>
        <strain evidence="2">70-15 / ATCC MYA-4617 / FGSC 8958</strain>
    </source>
</reference>
<dbReference type="AlphaFoldDB" id="G4MMS2"/>
<dbReference type="SMR" id="G4MMS2"/>
<evidence type="ECO:0000313" key="2">
    <source>
        <dbReference type="Proteomes" id="UP000009058"/>
    </source>
</evidence>
<dbReference type="VEuPathDB" id="FungiDB:MGG_15998"/>
<gene>
    <name evidence="1" type="ORF">MGG_15998</name>
</gene>
<reference key="2">
    <citation type="submission" date="2011-05" db="EMBL/GenBank/DDBJ databases">
        <title>The Genome Sequence of Magnaporthe oryzae 70-15.</title>
        <authorList>
            <consortium name="The Broad Institute Genome Sequencing Platform"/>
            <person name="Ma L.-J."/>
            <person name="Dead R."/>
            <person name="Young S.K."/>
            <person name="Zeng Q."/>
            <person name="Gargeya S."/>
            <person name="Fitzgerald M."/>
            <person name="Haas B."/>
            <person name="Abouelleil A."/>
            <person name="Alvarado L."/>
            <person name="Arachchi H.M."/>
            <person name="Berlin A."/>
            <person name="Brown A."/>
            <person name="Chapman S.B."/>
            <person name="Chen Z."/>
            <person name="Dunbar C."/>
            <person name="Freedman E."/>
            <person name="Gearin G."/>
            <person name="Gellesch M."/>
            <person name="Goldberg J."/>
            <person name="Griggs A."/>
            <person name="Gujja S."/>
            <person name="Heiman D."/>
            <person name="Howarth C."/>
            <person name="Larson L."/>
            <person name="Lui A."/>
            <person name="MacDonald P.J.P."/>
            <person name="Mehta T."/>
            <person name="Montmayeur A."/>
            <person name="Murphy C."/>
            <person name="Neiman D."/>
            <person name="Pearson M."/>
            <person name="Priest M."/>
            <person name="Roberts A."/>
            <person name="Saif S."/>
            <person name="Shea T."/>
            <person name="Shenoy N."/>
            <person name="Sisk P."/>
            <person name="Stolte C."/>
            <person name="Sykes S."/>
            <person name="Yandava C."/>
            <person name="Wortman J."/>
            <person name="Nusbaum C."/>
            <person name="Birren B."/>
        </authorList>
    </citation>
    <scope>NUCLEOTIDE SEQUENCE</scope>
    <source>
        <strain>70-15</strain>
    </source>
</reference>
<dbReference type="GeneID" id="12985664"/>
<dbReference type="EMBL" id="CM001231">
    <property type="protein sequence ID" value="EHA56152.1"/>
    <property type="molecule type" value="Genomic_DNA"/>
</dbReference>
<protein>
    <submittedName>
        <fullName evidence="1">Uncharacterized protein</fullName>
    </submittedName>
</protein>
<keyword evidence="2" id="KW-1185">Reference proteome</keyword>
<dbReference type="RefSeq" id="XP_003708764.1">
    <property type="nucleotide sequence ID" value="XM_003708716.1"/>
</dbReference>
<dbReference type="KEGG" id="mgr:MGG_15998"/>